<keyword evidence="2" id="KW-0808">Transferase</keyword>
<protein>
    <submittedName>
        <fullName evidence="2">Aminotransferase class V-fold PLP-dependent enzyme</fullName>
    </submittedName>
</protein>
<dbReference type="Gene3D" id="3.90.1150.10">
    <property type="entry name" value="Aspartate Aminotransferase, domain 1"/>
    <property type="match status" value="1"/>
</dbReference>
<reference evidence="2" key="1">
    <citation type="submission" date="2020-10" db="EMBL/GenBank/DDBJ databases">
        <authorList>
            <person name="Gilroy R."/>
        </authorList>
    </citation>
    <scope>NUCLEOTIDE SEQUENCE</scope>
    <source>
        <strain evidence="2">ChiBcolR7-354</strain>
    </source>
</reference>
<dbReference type="PANTHER" id="PTHR43586">
    <property type="entry name" value="CYSTEINE DESULFURASE"/>
    <property type="match status" value="1"/>
</dbReference>
<dbReference type="InterPro" id="IPR015424">
    <property type="entry name" value="PyrdxlP-dep_Trfase"/>
</dbReference>
<name>A0A9D0ZHQ1_9FIRM</name>
<evidence type="ECO:0000259" key="1">
    <source>
        <dbReference type="Pfam" id="PF00266"/>
    </source>
</evidence>
<dbReference type="EMBL" id="DVGA01000116">
    <property type="protein sequence ID" value="HIQ79636.1"/>
    <property type="molecule type" value="Genomic_DNA"/>
</dbReference>
<sequence length="372" mass="39036">MIYLDNAATSLLKPPEVAKAMTTAMRTMASPGRGGHEPAAKAADTAFRCREELSEFFRAPGPEHVAFTMNATHAVNIAIATLVKPGDRVVISGYEHNAVTRPLHMLGAETDAAVSPLFEPEAAIEAFRKRLPGAKCCVCTHVSNVFGFILPVEEIAAMCREYGVSFVLDASQSAGVLNVDMEALGAEFVAMPGHKGLLGPQGTGVLLCRDRARPIMAGGTGSESRNQAMPETLPDALEAGTHNIPGIAGLLAGLRYVKRRGLESIDAHERKLKGLMCRKLAGISGLEVFSSPTAQSGVLSVRSGKLGSEEIAAALGARGVAVRAGLHCAPLAHQSAGTLEGGTVRFSFSPFNNAAEIDRAAAELVRILKMSS</sequence>
<comment type="caution">
    <text evidence="2">The sequence shown here is derived from an EMBL/GenBank/DDBJ whole genome shotgun (WGS) entry which is preliminary data.</text>
</comment>
<accession>A0A9D0ZHQ1</accession>
<dbReference type="AlphaFoldDB" id="A0A9D0ZHQ1"/>
<evidence type="ECO:0000313" key="3">
    <source>
        <dbReference type="Proteomes" id="UP000824262"/>
    </source>
</evidence>
<dbReference type="GO" id="GO:0008483">
    <property type="term" value="F:transaminase activity"/>
    <property type="evidence" value="ECO:0007669"/>
    <property type="project" value="UniProtKB-KW"/>
</dbReference>
<dbReference type="InterPro" id="IPR000192">
    <property type="entry name" value="Aminotrans_V_dom"/>
</dbReference>
<dbReference type="Pfam" id="PF00266">
    <property type="entry name" value="Aminotran_5"/>
    <property type="match status" value="1"/>
</dbReference>
<dbReference type="SUPFAM" id="SSF53383">
    <property type="entry name" value="PLP-dependent transferases"/>
    <property type="match status" value="1"/>
</dbReference>
<dbReference type="Proteomes" id="UP000824262">
    <property type="component" value="Unassembled WGS sequence"/>
</dbReference>
<organism evidence="2 3">
    <name type="scientific">Candidatus Scatomorpha intestinavium</name>
    <dbReference type="NCBI Taxonomy" id="2840922"/>
    <lineage>
        <taxon>Bacteria</taxon>
        <taxon>Bacillati</taxon>
        <taxon>Bacillota</taxon>
        <taxon>Clostridia</taxon>
        <taxon>Eubacteriales</taxon>
        <taxon>Candidatus Scatomorpha</taxon>
    </lineage>
</organism>
<gene>
    <name evidence="2" type="ORF">IAB77_10320</name>
</gene>
<dbReference type="InterPro" id="IPR015421">
    <property type="entry name" value="PyrdxlP-dep_Trfase_major"/>
</dbReference>
<reference evidence="2" key="2">
    <citation type="journal article" date="2021" name="PeerJ">
        <title>Extensive microbial diversity within the chicken gut microbiome revealed by metagenomics and culture.</title>
        <authorList>
            <person name="Gilroy R."/>
            <person name="Ravi A."/>
            <person name="Getino M."/>
            <person name="Pursley I."/>
            <person name="Horton D.L."/>
            <person name="Alikhan N.F."/>
            <person name="Baker D."/>
            <person name="Gharbi K."/>
            <person name="Hall N."/>
            <person name="Watson M."/>
            <person name="Adriaenssens E.M."/>
            <person name="Foster-Nyarko E."/>
            <person name="Jarju S."/>
            <person name="Secka A."/>
            <person name="Antonio M."/>
            <person name="Oren A."/>
            <person name="Chaudhuri R.R."/>
            <person name="La Ragione R."/>
            <person name="Hildebrand F."/>
            <person name="Pallen M.J."/>
        </authorList>
    </citation>
    <scope>NUCLEOTIDE SEQUENCE</scope>
    <source>
        <strain evidence="2">ChiBcolR7-354</strain>
    </source>
</reference>
<dbReference type="InterPro" id="IPR015422">
    <property type="entry name" value="PyrdxlP-dep_Trfase_small"/>
</dbReference>
<feature type="domain" description="Aminotransferase class V" evidence="1">
    <location>
        <begin position="2"/>
        <end position="359"/>
    </location>
</feature>
<proteinExistence type="predicted"/>
<keyword evidence="2" id="KW-0032">Aminotransferase</keyword>
<evidence type="ECO:0000313" key="2">
    <source>
        <dbReference type="EMBL" id="HIQ79636.1"/>
    </source>
</evidence>
<dbReference type="Gene3D" id="3.40.640.10">
    <property type="entry name" value="Type I PLP-dependent aspartate aminotransferase-like (Major domain)"/>
    <property type="match status" value="1"/>
</dbReference>
<dbReference type="PANTHER" id="PTHR43586:SF4">
    <property type="entry name" value="ISOPENICILLIN N EPIMERASE"/>
    <property type="match status" value="1"/>
</dbReference>